<dbReference type="Pfam" id="PF00583">
    <property type="entry name" value="Acetyltransf_1"/>
    <property type="match status" value="1"/>
</dbReference>
<dbReference type="GO" id="GO:0016747">
    <property type="term" value="F:acyltransferase activity, transferring groups other than amino-acyl groups"/>
    <property type="evidence" value="ECO:0007669"/>
    <property type="project" value="InterPro"/>
</dbReference>
<sequence>MNLQIIKTNSDNPAFKTLEAELESELSTRNDSIQLQFDHYDTPKNYIDTVVVAYDDNTPIGFGCFKPFDDSTAEIKRMYVRKEYRRKGVASLLLIELELWAAQHDFIKMALHTSTKQPEAMQLYSKYGYKSIASYGMYANIANSVGMQKLILD</sequence>
<evidence type="ECO:0000259" key="3">
    <source>
        <dbReference type="PROSITE" id="PS51186"/>
    </source>
</evidence>
<dbReference type="InterPro" id="IPR050832">
    <property type="entry name" value="Bact_Acetyltransf"/>
</dbReference>
<dbReference type="SUPFAM" id="SSF55729">
    <property type="entry name" value="Acyl-CoA N-acyltransferases (Nat)"/>
    <property type="match status" value="1"/>
</dbReference>
<keyword evidence="1 4" id="KW-0808">Transferase</keyword>
<proteinExistence type="predicted"/>
<name>A0A4R2EHX4_9BACT</name>
<dbReference type="EMBL" id="SLWB01000015">
    <property type="protein sequence ID" value="TCN63749.1"/>
    <property type="molecule type" value="Genomic_DNA"/>
</dbReference>
<dbReference type="PANTHER" id="PTHR43877:SF2">
    <property type="entry name" value="AMINOALKYLPHOSPHONATE N-ACETYLTRANSFERASE-RELATED"/>
    <property type="match status" value="1"/>
</dbReference>
<accession>A0A4R2EHX4</accession>
<dbReference type="OrthoDB" id="9788916at2"/>
<dbReference type="PANTHER" id="PTHR43877">
    <property type="entry name" value="AMINOALKYLPHOSPHONATE N-ACETYLTRANSFERASE-RELATED-RELATED"/>
    <property type="match status" value="1"/>
</dbReference>
<keyword evidence="2" id="KW-0012">Acyltransferase</keyword>
<dbReference type="Proteomes" id="UP000294830">
    <property type="component" value="Unassembled WGS sequence"/>
</dbReference>
<evidence type="ECO:0000313" key="4">
    <source>
        <dbReference type="EMBL" id="TCN63749.1"/>
    </source>
</evidence>
<protein>
    <submittedName>
        <fullName evidence="4">Acetyltransferase (GNAT) family protein</fullName>
    </submittedName>
</protein>
<keyword evidence="5" id="KW-1185">Reference proteome</keyword>
<dbReference type="AlphaFoldDB" id="A0A4R2EHX4"/>
<evidence type="ECO:0000313" key="5">
    <source>
        <dbReference type="Proteomes" id="UP000294830"/>
    </source>
</evidence>
<comment type="caution">
    <text evidence="4">The sequence shown here is derived from an EMBL/GenBank/DDBJ whole genome shotgun (WGS) entry which is preliminary data.</text>
</comment>
<reference evidence="4 5" key="1">
    <citation type="submission" date="2019-03" db="EMBL/GenBank/DDBJ databases">
        <title>Genomic Encyclopedia of Archaeal and Bacterial Type Strains, Phase II (KMG-II): from individual species to whole genera.</title>
        <authorList>
            <person name="Goeker M."/>
        </authorList>
    </citation>
    <scope>NUCLEOTIDE SEQUENCE [LARGE SCALE GENOMIC DNA]</scope>
    <source>
        <strain evidence="4 5">RL-C</strain>
    </source>
</reference>
<dbReference type="Gene3D" id="3.40.630.30">
    <property type="match status" value="1"/>
</dbReference>
<dbReference type="PROSITE" id="PS51186">
    <property type="entry name" value="GNAT"/>
    <property type="match status" value="1"/>
</dbReference>
<feature type="domain" description="N-acetyltransferase" evidence="3">
    <location>
        <begin position="1"/>
        <end position="152"/>
    </location>
</feature>
<dbReference type="InterPro" id="IPR016181">
    <property type="entry name" value="Acyl_CoA_acyltransferase"/>
</dbReference>
<dbReference type="InterPro" id="IPR000182">
    <property type="entry name" value="GNAT_dom"/>
</dbReference>
<gene>
    <name evidence="4" type="ORF">CLV25_11599</name>
</gene>
<dbReference type="RefSeq" id="WP_131840183.1">
    <property type="nucleotide sequence ID" value="NZ_SLWB01000015.1"/>
</dbReference>
<evidence type="ECO:0000256" key="1">
    <source>
        <dbReference type="ARBA" id="ARBA00022679"/>
    </source>
</evidence>
<organism evidence="4 5">
    <name type="scientific">Acetobacteroides hydrogenigenes</name>
    <dbReference type="NCBI Taxonomy" id="979970"/>
    <lineage>
        <taxon>Bacteria</taxon>
        <taxon>Pseudomonadati</taxon>
        <taxon>Bacteroidota</taxon>
        <taxon>Bacteroidia</taxon>
        <taxon>Bacteroidales</taxon>
        <taxon>Rikenellaceae</taxon>
        <taxon>Acetobacteroides</taxon>
    </lineage>
</organism>
<dbReference type="CDD" id="cd04301">
    <property type="entry name" value="NAT_SF"/>
    <property type="match status" value="1"/>
</dbReference>
<evidence type="ECO:0000256" key="2">
    <source>
        <dbReference type="ARBA" id="ARBA00023315"/>
    </source>
</evidence>